<keyword evidence="3" id="KW-0288">FMN</keyword>
<evidence type="ECO:0000313" key="8">
    <source>
        <dbReference type="Proteomes" id="UP000000269"/>
    </source>
</evidence>
<evidence type="ECO:0000256" key="1">
    <source>
        <dbReference type="ARBA" id="ARBA00001917"/>
    </source>
</evidence>
<dbReference type="PANTHER" id="PTHR43303">
    <property type="entry name" value="NADPH DEHYDROGENASE C23G7.10C-RELATED"/>
    <property type="match status" value="1"/>
</dbReference>
<dbReference type="InterPro" id="IPR013785">
    <property type="entry name" value="Aldolase_TIM"/>
</dbReference>
<keyword evidence="2" id="KW-0285">Flavoprotein</keyword>
<dbReference type="GO" id="GO:0050661">
    <property type="term" value="F:NADP binding"/>
    <property type="evidence" value="ECO:0007669"/>
    <property type="project" value="InterPro"/>
</dbReference>
<dbReference type="GO" id="GO:0003959">
    <property type="term" value="F:NADPH dehydrogenase activity"/>
    <property type="evidence" value="ECO:0007669"/>
    <property type="project" value="InterPro"/>
</dbReference>
<dbReference type="Proteomes" id="UP000000269">
    <property type="component" value="Chromosome"/>
</dbReference>
<dbReference type="RefSeq" id="WP_012158236.1">
    <property type="nucleotide sequence ID" value="NC_009922.1"/>
</dbReference>
<evidence type="ECO:0000256" key="3">
    <source>
        <dbReference type="ARBA" id="ARBA00022643"/>
    </source>
</evidence>
<proteinExistence type="predicted"/>
<dbReference type="InterPro" id="IPR044152">
    <property type="entry name" value="YqjM-like"/>
</dbReference>
<dbReference type="InterPro" id="IPR001155">
    <property type="entry name" value="OxRdtase_FMN_N"/>
</dbReference>
<dbReference type="CDD" id="cd02803">
    <property type="entry name" value="OYE_like_FMN_family"/>
    <property type="match status" value="1"/>
</dbReference>
<dbReference type="Gene3D" id="3.20.20.70">
    <property type="entry name" value="Aldolase class I"/>
    <property type="match status" value="1"/>
</dbReference>
<keyword evidence="8" id="KW-1185">Reference proteome</keyword>
<feature type="domain" description="NADH:flavin oxidoreductase/NADH oxidase N-terminal" evidence="6">
    <location>
        <begin position="5"/>
        <end position="324"/>
    </location>
</feature>
<keyword evidence="5" id="KW-0560">Oxidoreductase</keyword>
<dbReference type="HOGENOM" id="CLU_012153_2_3_9"/>
<evidence type="ECO:0000256" key="5">
    <source>
        <dbReference type="ARBA" id="ARBA00023002"/>
    </source>
</evidence>
<dbReference type="OrthoDB" id="9772736at2"/>
<dbReference type="GO" id="GO:0010181">
    <property type="term" value="F:FMN binding"/>
    <property type="evidence" value="ECO:0007669"/>
    <property type="project" value="InterPro"/>
</dbReference>
<name>A8MLA4_ALKOO</name>
<dbReference type="PANTHER" id="PTHR43303:SF4">
    <property type="entry name" value="NADPH DEHYDROGENASE C23G7.10C-RELATED"/>
    <property type="match status" value="1"/>
</dbReference>
<sequence>MHKAFTPYKIKDLEIKNRMVLPPMVAFTFAGEDNFVSEKNIDHYASIAKGGAGLIIVEATCVSKDGRLSEDQLGIWSDDFIPGLRKITEACHQHDAKVFIQLHHAGLRASKKIKEDTVTSWNYDNGKVSARALTKEEIHGIEKDFIDAAIRAEKAGFDGIELHGAHSYLLTQFFSSKVNQRTDEYGGSLENGMRMATEIFKGIKEKVQDDFVIGIRMGSNENDLQTSIEMAKKFEALGMDYLHISTGFDNTPIETELPEDFPCNWIVYGATKIKEAVNIPVVAVNSIKTAEHIQYLVDGDLVDFVAIGRAQLADYNFVKHLQEGNGIISCLECNPCQWFTNGENCPRHKIIN</sequence>
<reference evidence="8" key="1">
    <citation type="submission" date="2007-10" db="EMBL/GenBank/DDBJ databases">
        <title>Complete genome of Alkaliphilus oremlandii OhILAs.</title>
        <authorList>
            <person name="Copeland A."/>
            <person name="Lucas S."/>
            <person name="Lapidus A."/>
            <person name="Barry K."/>
            <person name="Detter J.C."/>
            <person name="Glavina del Rio T."/>
            <person name="Hammon N."/>
            <person name="Israni S."/>
            <person name="Dalin E."/>
            <person name="Tice H."/>
            <person name="Pitluck S."/>
            <person name="Chain P."/>
            <person name="Malfatti S."/>
            <person name="Shin M."/>
            <person name="Vergez L."/>
            <person name="Schmutz J."/>
            <person name="Larimer F."/>
            <person name="Land M."/>
            <person name="Hauser L."/>
            <person name="Kyrpides N."/>
            <person name="Mikhailova N."/>
            <person name="Stolz J.F."/>
            <person name="Dawson A."/>
            <person name="Fisher E."/>
            <person name="Crable B."/>
            <person name="Perera E."/>
            <person name="Lisak J."/>
            <person name="Ranganathan M."/>
            <person name="Basu P."/>
            <person name="Richardson P."/>
        </authorList>
    </citation>
    <scope>NUCLEOTIDE SEQUENCE [LARGE SCALE GENOMIC DNA]</scope>
    <source>
        <strain evidence="8">OhILAs</strain>
    </source>
</reference>
<comment type="cofactor">
    <cofactor evidence="1">
        <name>FMN</name>
        <dbReference type="ChEBI" id="CHEBI:58210"/>
    </cofactor>
</comment>
<evidence type="ECO:0000256" key="4">
    <source>
        <dbReference type="ARBA" id="ARBA00022857"/>
    </source>
</evidence>
<keyword evidence="4" id="KW-0521">NADP</keyword>
<accession>A8MLA4</accession>
<dbReference type="KEGG" id="aoe:Clos_0359"/>
<evidence type="ECO:0000256" key="2">
    <source>
        <dbReference type="ARBA" id="ARBA00022630"/>
    </source>
</evidence>
<dbReference type="Pfam" id="PF00724">
    <property type="entry name" value="Oxidored_FMN"/>
    <property type="match status" value="1"/>
</dbReference>
<gene>
    <name evidence="7" type="ordered locus">Clos_0359</name>
</gene>
<evidence type="ECO:0000259" key="6">
    <source>
        <dbReference type="Pfam" id="PF00724"/>
    </source>
</evidence>
<organism evidence="7 8">
    <name type="scientific">Alkaliphilus oremlandii (strain OhILAs)</name>
    <name type="common">Clostridium oremlandii (strain OhILAs)</name>
    <dbReference type="NCBI Taxonomy" id="350688"/>
    <lineage>
        <taxon>Bacteria</taxon>
        <taxon>Bacillati</taxon>
        <taxon>Bacillota</taxon>
        <taxon>Clostridia</taxon>
        <taxon>Peptostreptococcales</taxon>
        <taxon>Natronincolaceae</taxon>
        <taxon>Alkaliphilus</taxon>
    </lineage>
</organism>
<dbReference type="EMBL" id="CP000853">
    <property type="protein sequence ID" value="ABW17921.1"/>
    <property type="molecule type" value="Genomic_DNA"/>
</dbReference>
<dbReference type="eggNOG" id="COG1902">
    <property type="taxonomic scope" value="Bacteria"/>
</dbReference>
<evidence type="ECO:0000313" key="7">
    <source>
        <dbReference type="EMBL" id="ABW17921.1"/>
    </source>
</evidence>
<dbReference type="STRING" id="350688.Clos_0359"/>
<protein>
    <submittedName>
        <fullName evidence="7">NADH:flavin oxidoreductase/NADH oxidase</fullName>
    </submittedName>
</protein>
<dbReference type="SUPFAM" id="SSF51395">
    <property type="entry name" value="FMN-linked oxidoreductases"/>
    <property type="match status" value="1"/>
</dbReference>
<dbReference type="AlphaFoldDB" id="A8MLA4"/>